<dbReference type="Proteomes" id="UP000630923">
    <property type="component" value="Unassembled WGS sequence"/>
</dbReference>
<dbReference type="Pfam" id="PF22640">
    <property type="entry name" value="ManC_GMP_beta-helix"/>
    <property type="match status" value="1"/>
</dbReference>
<evidence type="ECO:0000256" key="4">
    <source>
        <dbReference type="ARBA" id="ARBA00022695"/>
    </source>
</evidence>
<sequence length="418" mass="46077">MVVANEAHRFIVNRQAEENAVELGDFFLEPIGRNTAPAILIAAMRAYASNPKALLLFLPSDHVILDTPGFHKAVQKAAEVAANGRLCCFGITPSRAETGYGYILAGDALAAGKGAYTVQAFKEKPDAETAEAYLKAGTYTWNSGMFLFRADVLMHEMKRFAPAMVAACEKVLAATVKDLNFERFSEDLFKAVPADSIDYALLEKTDLAAVVPADIGWSDVGSFSSLWHHSEQDTEGNAHSGDAIFVDTKNTYVRSGGKLVATVGVEDLIIVATDDAVLVADKHSDQDVKKVVDVLKAQDRQEVQEHSTVYRPWGSYKSIAIGPRFQVKEIMVYPGKRLSLQMHHHRAEHWVIVEGEAVVTRDTEEFTLGEDESVYLPVGTKHRLENKGDVPLRLVEVQTGSYLGEDDIVRFEDDFNRS</sequence>
<comment type="catalytic activity">
    <reaction evidence="7">
        <text>alpha-D-mannose 1-phosphate + GTP + H(+) = GDP-alpha-D-mannose + diphosphate</text>
        <dbReference type="Rhea" id="RHEA:15229"/>
        <dbReference type="ChEBI" id="CHEBI:15378"/>
        <dbReference type="ChEBI" id="CHEBI:33019"/>
        <dbReference type="ChEBI" id="CHEBI:37565"/>
        <dbReference type="ChEBI" id="CHEBI:57527"/>
        <dbReference type="ChEBI" id="CHEBI:58409"/>
        <dbReference type="EC" id="2.7.7.13"/>
    </reaction>
</comment>
<dbReference type="GO" id="GO:0004475">
    <property type="term" value="F:mannose-1-phosphate guanylyltransferase (GTP) activity"/>
    <property type="evidence" value="ECO:0007669"/>
    <property type="project" value="UniProtKB-EC"/>
</dbReference>
<comment type="similarity">
    <text evidence="1 8">Belongs to the mannose-6-phosphate isomerase type 2 family.</text>
</comment>
<dbReference type="InterPro" id="IPR014710">
    <property type="entry name" value="RmlC-like_jellyroll"/>
</dbReference>
<evidence type="ECO:0000313" key="13">
    <source>
        <dbReference type="Proteomes" id="UP000630923"/>
    </source>
</evidence>
<evidence type="ECO:0000256" key="5">
    <source>
        <dbReference type="ARBA" id="ARBA00022741"/>
    </source>
</evidence>
<dbReference type="EMBL" id="BNCI01000001">
    <property type="protein sequence ID" value="GHF18586.1"/>
    <property type="molecule type" value="Genomic_DNA"/>
</dbReference>
<dbReference type="InterPro" id="IPR005835">
    <property type="entry name" value="NTP_transferase_dom"/>
</dbReference>
<evidence type="ECO:0000256" key="1">
    <source>
        <dbReference type="ARBA" id="ARBA00006115"/>
    </source>
</evidence>
<dbReference type="SUPFAM" id="SSF53448">
    <property type="entry name" value="Nucleotide-diphospho-sugar transferases"/>
    <property type="match status" value="1"/>
</dbReference>
<dbReference type="Gene3D" id="3.90.550.10">
    <property type="entry name" value="Spore Coat Polysaccharide Biosynthesis Protein SpsA, Chain A"/>
    <property type="match status" value="1"/>
</dbReference>
<evidence type="ECO:0000313" key="12">
    <source>
        <dbReference type="EMBL" id="GHF18586.1"/>
    </source>
</evidence>
<dbReference type="AlphaFoldDB" id="A0A919E6E0"/>
<dbReference type="InterPro" id="IPR011051">
    <property type="entry name" value="RmlC_Cupin_sf"/>
</dbReference>
<dbReference type="GO" id="GO:0000271">
    <property type="term" value="P:polysaccharide biosynthetic process"/>
    <property type="evidence" value="ECO:0007669"/>
    <property type="project" value="InterPro"/>
</dbReference>
<dbReference type="SUPFAM" id="SSF51182">
    <property type="entry name" value="RmlC-like cupins"/>
    <property type="match status" value="1"/>
</dbReference>
<feature type="domain" description="Mannose-6-phosphate isomerase type II C-terminal" evidence="10">
    <location>
        <begin position="298"/>
        <end position="413"/>
    </location>
</feature>
<protein>
    <recommendedName>
        <fullName evidence="2">mannose-1-phosphate guanylyltransferase</fullName>
        <ecNumber evidence="2">2.7.7.13</ecNumber>
    </recommendedName>
</protein>
<dbReference type="NCBIfam" id="TIGR01479">
    <property type="entry name" value="GMP_PMI"/>
    <property type="match status" value="1"/>
</dbReference>
<keyword evidence="4" id="KW-0548">Nucleotidyltransferase</keyword>
<keyword evidence="3" id="KW-0808">Transferase</keyword>
<dbReference type="EC" id="2.7.7.13" evidence="2"/>
<evidence type="ECO:0000259" key="10">
    <source>
        <dbReference type="Pfam" id="PF01050"/>
    </source>
</evidence>
<dbReference type="GO" id="GO:0009298">
    <property type="term" value="P:GDP-mannose biosynthetic process"/>
    <property type="evidence" value="ECO:0007669"/>
    <property type="project" value="TreeGrafter"/>
</dbReference>
<dbReference type="Pfam" id="PF00483">
    <property type="entry name" value="NTP_transferase"/>
    <property type="match status" value="1"/>
</dbReference>
<dbReference type="InterPro" id="IPR029044">
    <property type="entry name" value="Nucleotide-diphossugar_trans"/>
</dbReference>
<keyword evidence="5" id="KW-0547">Nucleotide-binding</keyword>
<evidence type="ECO:0000256" key="8">
    <source>
        <dbReference type="RuleBase" id="RU004190"/>
    </source>
</evidence>
<reference evidence="12" key="1">
    <citation type="journal article" date="2014" name="Int. J. Syst. Evol. Microbiol.">
        <title>Complete genome sequence of Corynebacterium casei LMG S-19264T (=DSM 44701T), isolated from a smear-ripened cheese.</title>
        <authorList>
            <consortium name="US DOE Joint Genome Institute (JGI-PGF)"/>
            <person name="Walter F."/>
            <person name="Albersmeier A."/>
            <person name="Kalinowski J."/>
            <person name="Ruckert C."/>
        </authorList>
    </citation>
    <scope>NUCLEOTIDE SEQUENCE</scope>
    <source>
        <strain evidence="12">KCTC 42590</strain>
    </source>
</reference>
<evidence type="ECO:0000256" key="7">
    <source>
        <dbReference type="ARBA" id="ARBA00047343"/>
    </source>
</evidence>
<feature type="domain" description="MannoseP isomerase/GMP-like beta-helix" evidence="11">
    <location>
        <begin position="241"/>
        <end position="295"/>
    </location>
</feature>
<keyword evidence="13" id="KW-1185">Reference proteome</keyword>
<evidence type="ECO:0000259" key="11">
    <source>
        <dbReference type="Pfam" id="PF22640"/>
    </source>
</evidence>
<evidence type="ECO:0000256" key="3">
    <source>
        <dbReference type="ARBA" id="ARBA00022679"/>
    </source>
</evidence>
<feature type="domain" description="Nucleotidyl transferase" evidence="9">
    <location>
        <begin position="2"/>
        <end position="235"/>
    </location>
</feature>
<dbReference type="CDD" id="cd02509">
    <property type="entry name" value="GDP-M1P_Guanylyltransferase"/>
    <property type="match status" value="1"/>
</dbReference>
<comment type="caution">
    <text evidence="12">The sequence shown here is derived from an EMBL/GenBank/DDBJ whole genome shotgun (WGS) entry which is preliminary data.</text>
</comment>
<dbReference type="PANTHER" id="PTHR46390:SF1">
    <property type="entry name" value="MANNOSE-1-PHOSPHATE GUANYLYLTRANSFERASE"/>
    <property type="match status" value="1"/>
</dbReference>
<dbReference type="FunFam" id="2.60.120.10:FF:000032">
    <property type="entry name" value="Mannose-1-phosphate guanylyltransferase/mannose-6-phosphate isomerase"/>
    <property type="match status" value="1"/>
</dbReference>
<dbReference type="CDD" id="cd02213">
    <property type="entry name" value="cupin_PMI_typeII_C"/>
    <property type="match status" value="1"/>
</dbReference>
<evidence type="ECO:0000259" key="9">
    <source>
        <dbReference type="Pfam" id="PF00483"/>
    </source>
</evidence>
<reference evidence="12" key="2">
    <citation type="submission" date="2020-09" db="EMBL/GenBank/DDBJ databases">
        <authorList>
            <person name="Sun Q."/>
            <person name="Kim S."/>
        </authorList>
    </citation>
    <scope>NUCLEOTIDE SEQUENCE</scope>
    <source>
        <strain evidence="12">KCTC 42590</strain>
    </source>
</reference>
<dbReference type="InterPro" id="IPR051161">
    <property type="entry name" value="Mannose-6P_isomerase_type2"/>
</dbReference>
<name>A0A919E6E0_9PROT</name>
<accession>A0A919E6E0</accession>
<dbReference type="Gene3D" id="2.60.120.10">
    <property type="entry name" value="Jelly Rolls"/>
    <property type="match status" value="1"/>
</dbReference>
<proteinExistence type="inferred from homology"/>
<dbReference type="InterPro" id="IPR049577">
    <property type="entry name" value="GMPP_N"/>
</dbReference>
<dbReference type="Pfam" id="PF01050">
    <property type="entry name" value="MannoseP_isomer"/>
    <property type="match status" value="1"/>
</dbReference>
<evidence type="ECO:0000256" key="6">
    <source>
        <dbReference type="ARBA" id="ARBA00023134"/>
    </source>
</evidence>
<gene>
    <name evidence="12" type="primary">xanB</name>
    <name evidence="12" type="ORF">GCM10017044_11390</name>
</gene>
<evidence type="ECO:0000256" key="2">
    <source>
        <dbReference type="ARBA" id="ARBA00012387"/>
    </source>
</evidence>
<dbReference type="InterPro" id="IPR054566">
    <property type="entry name" value="ManC/GMP-like_b-helix"/>
</dbReference>
<dbReference type="PANTHER" id="PTHR46390">
    <property type="entry name" value="MANNOSE-1-PHOSPHATE GUANYLYLTRANSFERASE"/>
    <property type="match status" value="1"/>
</dbReference>
<keyword evidence="6" id="KW-0342">GTP-binding</keyword>
<organism evidence="12 13">
    <name type="scientific">Kordiimonas sediminis</name>
    <dbReference type="NCBI Taxonomy" id="1735581"/>
    <lineage>
        <taxon>Bacteria</taxon>
        <taxon>Pseudomonadati</taxon>
        <taxon>Pseudomonadota</taxon>
        <taxon>Alphaproteobacteria</taxon>
        <taxon>Kordiimonadales</taxon>
        <taxon>Kordiimonadaceae</taxon>
        <taxon>Kordiimonas</taxon>
    </lineage>
</organism>
<dbReference type="GO" id="GO:0005525">
    <property type="term" value="F:GTP binding"/>
    <property type="evidence" value="ECO:0007669"/>
    <property type="project" value="UniProtKB-KW"/>
</dbReference>
<dbReference type="InterPro" id="IPR006375">
    <property type="entry name" value="Man1P_GuaTrfase/Man6P_Isoase"/>
</dbReference>
<dbReference type="InterPro" id="IPR001538">
    <property type="entry name" value="Man6P_isomerase-2_C"/>
</dbReference>